<evidence type="ECO:0000313" key="2">
    <source>
        <dbReference type="Proteomes" id="UP000485058"/>
    </source>
</evidence>
<sequence>MLVEPLGSAPRSFRVVGRDFAAPQRADLEPAA</sequence>
<keyword evidence="2" id="KW-1185">Reference proteome</keyword>
<organism evidence="1 2">
    <name type="scientific">Haematococcus lacustris</name>
    <name type="common">Green alga</name>
    <name type="synonym">Haematococcus pluvialis</name>
    <dbReference type="NCBI Taxonomy" id="44745"/>
    <lineage>
        <taxon>Eukaryota</taxon>
        <taxon>Viridiplantae</taxon>
        <taxon>Chlorophyta</taxon>
        <taxon>core chlorophytes</taxon>
        <taxon>Chlorophyceae</taxon>
        <taxon>CS clade</taxon>
        <taxon>Chlamydomonadales</taxon>
        <taxon>Haematococcaceae</taxon>
        <taxon>Haematococcus</taxon>
    </lineage>
</organism>
<dbReference type="Proteomes" id="UP000485058">
    <property type="component" value="Unassembled WGS sequence"/>
</dbReference>
<evidence type="ECO:0000313" key="1">
    <source>
        <dbReference type="EMBL" id="GFH27499.1"/>
    </source>
</evidence>
<reference evidence="1 2" key="1">
    <citation type="submission" date="2020-02" db="EMBL/GenBank/DDBJ databases">
        <title>Draft genome sequence of Haematococcus lacustris strain NIES-144.</title>
        <authorList>
            <person name="Morimoto D."/>
            <person name="Nakagawa S."/>
            <person name="Yoshida T."/>
            <person name="Sawayama S."/>
        </authorList>
    </citation>
    <scope>NUCLEOTIDE SEQUENCE [LARGE SCALE GENOMIC DNA]</scope>
    <source>
        <strain evidence="1 2">NIES-144</strain>
    </source>
</reference>
<feature type="non-terminal residue" evidence="1">
    <location>
        <position position="1"/>
    </location>
</feature>
<gene>
    <name evidence="1" type="ORF">HaLaN_25829</name>
</gene>
<name>A0A6A0A356_HAELA</name>
<proteinExistence type="predicted"/>
<protein>
    <submittedName>
        <fullName evidence="1">Uncharacterized protein</fullName>
    </submittedName>
</protein>
<accession>A0A6A0A356</accession>
<comment type="caution">
    <text evidence="1">The sequence shown here is derived from an EMBL/GenBank/DDBJ whole genome shotgun (WGS) entry which is preliminary data.</text>
</comment>
<dbReference type="AlphaFoldDB" id="A0A6A0A356"/>
<dbReference type="EMBL" id="BLLF01003497">
    <property type="protein sequence ID" value="GFH27499.1"/>
    <property type="molecule type" value="Genomic_DNA"/>
</dbReference>